<evidence type="ECO:0000256" key="1">
    <source>
        <dbReference type="ARBA" id="ARBA00010613"/>
    </source>
</evidence>
<accession>A0A1I2N428</accession>
<proteinExistence type="inferred from homology"/>
<dbReference type="EMBL" id="FOOX01000001">
    <property type="protein sequence ID" value="SFF98158.1"/>
    <property type="molecule type" value="Genomic_DNA"/>
</dbReference>
<dbReference type="Gene3D" id="3.60.110.10">
    <property type="entry name" value="Carbon-nitrogen hydrolase"/>
    <property type="match status" value="1"/>
</dbReference>
<dbReference type="CDD" id="cd07585">
    <property type="entry name" value="nitrilase_7"/>
    <property type="match status" value="1"/>
</dbReference>
<organism evidence="3 4">
    <name type="scientific">Desulfotruncus arcticus DSM 17038</name>
    <dbReference type="NCBI Taxonomy" id="1121424"/>
    <lineage>
        <taxon>Bacteria</taxon>
        <taxon>Bacillati</taxon>
        <taxon>Bacillota</taxon>
        <taxon>Clostridia</taxon>
        <taxon>Eubacteriales</taxon>
        <taxon>Desulfallaceae</taxon>
        <taxon>Desulfotruncus</taxon>
    </lineage>
</organism>
<keyword evidence="3" id="KW-0378">Hydrolase</keyword>
<dbReference type="InterPro" id="IPR036526">
    <property type="entry name" value="C-N_Hydrolase_sf"/>
</dbReference>
<dbReference type="RefSeq" id="WP_092468046.1">
    <property type="nucleotide sequence ID" value="NZ_FOOX01000001.1"/>
</dbReference>
<dbReference type="PANTHER" id="PTHR23088">
    <property type="entry name" value="NITRILASE-RELATED"/>
    <property type="match status" value="1"/>
</dbReference>
<evidence type="ECO:0000313" key="4">
    <source>
        <dbReference type="Proteomes" id="UP000199337"/>
    </source>
</evidence>
<evidence type="ECO:0000313" key="3">
    <source>
        <dbReference type="EMBL" id="SFF98158.1"/>
    </source>
</evidence>
<dbReference type="InterPro" id="IPR003010">
    <property type="entry name" value="C-N_Hydrolase"/>
</dbReference>
<comment type="similarity">
    <text evidence="1">Belongs to the carbon-nitrogen hydrolase superfamily. NIT1/NIT2 family.</text>
</comment>
<dbReference type="Proteomes" id="UP000199337">
    <property type="component" value="Unassembled WGS sequence"/>
</dbReference>
<reference evidence="4" key="1">
    <citation type="submission" date="2016-10" db="EMBL/GenBank/DDBJ databases">
        <authorList>
            <person name="Varghese N."/>
            <person name="Submissions S."/>
        </authorList>
    </citation>
    <scope>NUCLEOTIDE SEQUENCE [LARGE SCALE GENOMIC DNA]</scope>
    <source>
        <strain evidence="4">DSM 17038</strain>
    </source>
</reference>
<dbReference type="SUPFAM" id="SSF56317">
    <property type="entry name" value="Carbon-nitrogen hydrolase"/>
    <property type="match status" value="1"/>
</dbReference>
<dbReference type="Pfam" id="PF00795">
    <property type="entry name" value="CN_hydrolase"/>
    <property type="match status" value="1"/>
</dbReference>
<dbReference type="AlphaFoldDB" id="A0A1I2N428"/>
<evidence type="ECO:0000259" key="2">
    <source>
        <dbReference type="PROSITE" id="PS50263"/>
    </source>
</evidence>
<feature type="domain" description="CN hydrolase" evidence="2">
    <location>
        <begin position="4"/>
        <end position="242"/>
    </location>
</feature>
<dbReference type="STRING" id="341036.SAMN05660649_00325"/>
<protein>
    <submittedName>
        <fullName evidence="3">Predicted amidohydrolase</fullName>
    </submittedName>
</protein>
<dbReference type="GO" id="GO:0016787">
    <property type="term" value="F:hydrolase activity"/>
    <property type="evidence" value="ECO:0007669"/>
    <property type="project" value="UniProtKB-KW"/>
</dbReference>
<gene>
    <name evidence="3" type="ORF">SAMN05660649_00325</name>
</gene>
<dbReference type="OrthoDB" id="9811121at2"/>
<name>A0A1I2N428_9FIRM</name>
<dbReference type="PANTHER" id="PTHR23088:SF27">
    <property type="entry name" value="DEAMINATED GLUTATHIONE AMIDASE"/>
    <property type="match status" value="1"/>
</dbReference>
<sequence>MENTKIALVQMQSIFGNTEYNLNKITEFINRAAEEKADIICFPELCVQGYSRDRSGVYSEPVPGPSTNRLSEAVKNSNMTAIVGMAEKSGADKPYITQLLIEPDGRLLKYRKTHLGNSEKPYFSSGEKLPVFDLNKAKVGIEICWDLHFPEITTIMSMAGAEIIFAPHASPSIVGDRRGIWLKYMTARAYDNAVYLAACNLVGEDGTGHCYCGGAMVIDPKGNVVAESFNKGEGMLLTELDAKLINTIRNRESVSMSNSFYLHSRRPELYHNLIKENSRAGKQ</sequence>
<dbReference type="PROSITE" id="PS50263">
    <property type="entry name" value="CN_HYDROLASE"/>
    <property type="match status" value="1"/>
</dbReference>
<keyword evidence="4" id="KW-1185">Reference proteome</keyword>